<name>A0A9P4WGJ7_9PLEO</name>
<dbReference type="PANTHER" id="PTHR31240:SF0">
    <property type="entry name" value="MATERNAL EFFECT EMBRYO ARREST 18"/>
    <property type="match status" value="1"/>
</dbReference>
<dbReference type="Pfam" id="PF01933">
    <property type="entry name" value="CofD"/>
    <property type="match status" value="1"/>
</dbReference>
<dbReference type="InterPro" id="IPR038136">
    <property type="entry name" value="CofD-like_dom_sf"/>
</dbReference>
<dbReference type="PANTHER" id="PTHR31240">
    <property type="entry name" value="MATERNAL EFFECT EMBRYO ARREST 18"/>
    <property type="match status" value="1"/>
</dbReference>
<dbReference type="SUPFAM" id="SSF142338">
    <property type="entry name" value="CofD-like"/>
    <property type="match status" value="1"/>
</dbReference>
<dbReference type="GO" id="GO:0043743">
    <property type="term" value="F:LPPG:FO 2-phospho-L-lactate transferase activity"/>
    <property type="evidence" value="ECO:0007669"/>
    <property type="project" value="InterPro"/>
</dbReference>
<gene>
    <name evidence="1" type="ORF">E8E12_001387</name>
</gene>
<dbReference type="EMBL" id="SWKV01000124">
    <property type="protein sequence ID" value="KAF3031766.1"/>
    <property type="molecule type" value="Genomic_DNA"/>
</dbReference>
<reference evidence="1" key="1">
    <citation type="submission" date="2019-04" db="EMBL/GenBank/DDBJ databases">
        <title>Sequencing of skin fungus with MAO and IRED activity.</title>
        <authorList>
            <person name="Marsaioli A.J."/>
            <person name="Bonatto J.M.C."/>
            <person name="Reis Junior O."/>
        </authorList>
    </citation>
    <scope>NUCLEOTIDE SEQUENCE</scope>
    <source>
        <strain evidence="1">28M1</strain>
    </source>
</reference>
<sequence>MASAPDFFLTLNSASGTSTPTTNGTLKAKGIVVFSGGSAANNLVDVFNTVREDKRCPLSYVIPISDNGGSSSELIRVFGGPVGIGDVRSRLVRLIPDDPDNDESEKAAIKAFFNHRLPKEQVSAKHEWLQIVEAQHPIWTNISTAKKELIRSMLNHVAFEIIKRLRPSSTFDFSGASIGNLFLTGTRANIKSARLFTGSFESAIYLLSSICSVPSHTSVLPAINTNFSHHISVGLANGSTISGQNSISHPSQSTALDSLFPPTRDEVEEHDLIEDANLPGSLPTLRKQYIAFSKAHEEELPARIERLWYINPYGQEIRLAANPAVLSALSSAQAVIYSIGSLYTSIVPSLVLKGIGERLADPAIRYKILILNSTLDRETGPSSQPYSALDFIAAIAKAALNSQNKFPHESDPGTYKSFVTHVIHLTGPGTPAVDKDELRALGIEAIRVYGRRNEGEQFVRYDERALVQALEVTMGKRDPRVVSRRNTLDAGR</sequence>
<keyword evidence="2" id="KW-1185">Reference proteome</keyword>
<protein>
    <submittedName>
        <fullName evidence="1">Uncharacterized protein</fullName>
    </submittedName>
</protein>
<evidence type="ECO:0000313" key="2">
    <source>
        <dbReference type="Proteomes" id="UP000758155"/>
    </source>
</evidence>
<comment type="caution">
    <text evidence="1">The sequence shown here is derived from an EMBL/GenBank/DDBJ whole genome shotgun (WGS) entry which is preliminary data.</text>
</comment>
<dbReference type="InterPro" id="IPR002882">
    <property type="entry name" value="CofD"/>
</dbReference>
<dbReference type="Proteomes" id="UP000758155">
    <property type="component" value="Unassembled WGS sequence"/>
</dbReference>
<organism evidence="1 2">
    <name type="scientific">Didymella heteroderae</name>
    <dbReference type="NCBI Taxonomy" id="1769908"/>
    <lineage>
        <taxon>Eukaryota</taxon>
        <taxon>Fungi</taxon>
        <taxon>Dikarya</taxon>
        <taxon>Ascomycota</taxon>
        <taxon>Pezizomycotina</taxon>
        <taxon>Dothideomycetes</taxon>
        <taxon>Pleosporomycetidae</taxon>
        <taxon>Pleosporales</taxon>
        <taxon>Pleosporineae</taxon>
        <taxon>Didymellaceae</taxon>
        <taxon>Didymella</taxon>
    </lineage>
</organism>
<dbReference type="AlphaFoldDB" id="A0A9P4WGJ7"/>
<dbReference type="OrthoDB" id="10267139at2759"/>
<accession>A0A9P4WGJ7</accession>
<dbReference type="CDD" id="cd07187">
    <property type="entry name" value="YvcK_like"/>
    <property type="match status" value="1"/>
</dbReference>
<dbReference type="Gene3D" id="3.40.50.10680">
    <property type="entry name" value="CofD-like domains"/>
    <property type="match status" value="1"/>
</dbReference>
<proteinExistence type="predicted"/>
<evidence type="ECO:0000313" key="1">
    <source>
        <dbReference type="EMBL" id="KAF3031766.1"/>
    </source>
</evidence>